<reference evidence="2 3" key="1">
    <citation type="journal article" date="2013" name="Antonie Van Leeuwenhoek">
        <title>Actinoplanes hulinensis sp. nov., a novel actinomycete isolated from soybean root (Glycine max (L.) Merr).</title>
        <authorList>
            <person name="Shen Y."/>
            <person name="Liu C."/>
            <person name="Wang X."/>
            <person name="Zhao J."/>
            <person name="Jia F."/>
            <person name="Zhang Y."/>
            <person name="Wang L."/>
            <person name="Yang D."/>
            <person name="Xiang W."/>
        </authorList>
    </citation>
    <scope>NUCLEOTIDE SEQUENCE [LARGE SCALE GENOMIC DNA]</scope>
    <source>
        <strain evidence="2 3">NEAU-M9</strain>
    </source>
</reference>
<evidence type="ECO:0000313" key="3">
    <source>
        <dbReference type="Proteomes" id="UP001519863"/>
    </source>
</evidence>
<accession>A0ABS7BGR1</accession>
<feature type="compositionally biased region" description="Basic residues" evidence="1">
    <location>
        <begin position="45"/>
        <end position="61"/>
    </location>
</feature>
<gene>
    <name evidence="2" type="ORF">KZ829_40435</name>
</gene>
<evidence type="ECO:0008006" key="4">
    <source>
        <dbReference type="Google" id="ProtNLM"/>
    </source>
</evidence>
<dbReference type="RefSeq" id="WP_220149134.1">
    <property type="nucleotide sequence ID" value="NZ_JAHXZI010000035.1"/>
</dbReference>
<protein>
    <recommendedName>
        <fullName evidence="4">DUF697 domain-containing protein</fullName>
    </recommendedName>
</protein>
<feature type="compositionally biased region" description="Low complexity" evidence="1">
    <location>
        <begin position="136"/>
        <end position="162"/>
    </location>
</feature>
<feature type="compositionally biased region" description="Low complexity" evidence="1">
    <location>
        <begin position="33"/>
        <end position="44"/>
    </location>
</feature>
<name>A0ABS7BGR1_9ACTN</name>
<evidence type="ECO:0000313" key="2">
    <source>
        <dbReference type="EMBL" id="MBW6440013.1"/>
    </source>
</evidence>
<organism evidence="2 3">
    <name type="scientific">Actinoplanes hulinensis</name>
    <dbReference type="NCBI Taxonomy" id="1144547"/>
    <lineage>
        <taxon>Bacteria</taxon>
        <taxon>Bacillati</taxon>
        <taxon>Actinomycetota</taxon>
        <taxon>Actinomycetes</taxon>
        <taxon>Micromonosporales</taxon>
        <taxon>Micromonosporaceae</taxon>
        <taxon>Actinoplanes</taxon>
    </lineage>
</organism>
<proteinExistence type="predicted"/>
<keyword evidence="3" id="KW-1185">Reference proteome</keyword>
<comment type="caution">
    <text evidence="2">The sequence shown here is derived from an EMBL/GenBank/DDBJ whole genome shotgun (WGS) entry which is preliminary data.</text>
</comment>
<dbReference type="EMBL" id="JAHXZI010000035">
    <property type="protein sequence ID" value="MBW6440013.1"/>
    <property type="molecule type" value="Genomic_DNA"/>
</dbReference>
<evidence type="ECO:0000256" key="1">
    <source>
        <dbReference type="SAM" id="MobiDB-lite"/>
    </source>
</evidence>
<sequence>MEKAAPARGVSPVAKDASEQIPPPENNPAGRNAPSAEAAAPAKKAPAKKTAVKKAAAKRVAAKAVPPVELTVRTPAKRPASRPVQPTLPPREADTAARNAVPTSAGTKLLVTETAPAQGDEAKPTPAETLPAQGDTAEPTSAETAPAQGDTAKPTETETAPTLRGASEPASGGPAETGTDPAGRGAAAPATETGDTVEGLGSLTEELLADPARTPEILAHTAVQHIGPRARAWAAQTRASYPTATTEAIARLAVQRFTRSAGIRGGLGALAGPYAPIALVSTTVITHAELVLHLAAVYGLDPADPRRADDLLALAAPGKGPIALWAALRLVRLPGVSLLTAVLGARATTEMVAVRARRFYAEYSSQDSQESGSSS</sequence>
<feature type="region of interest" description="Disordered" evidence="1">
    <location>
        <begin position="1"/>
        <end position="197"/>
    </location>
</feature>
<dbReference type="Proteomes" id="UP001519863">
    <property type="component" value="Unassembled WGS sequence"/>
</dbReference>